<keyword evidence="3" id="KW-0964">Secreted</keyword>
<evidence type="ECO:0000256" key="1">
    <source>
        <dbReference type="ARBA" id="ARBA00005709"/>
    </source>
</evidence>
<evidence type="ECO:0000259" key="5">
    <source>
        <dbReference type="Pfam" id="PF00700"/>
    </source>
</evidence>
<evidence type="ECO:0000256" key="2">
    <source>
        <dbReference type="ARBA" id="ARBA00023143"/>
    </source>
</evidence>
<keyword evidence="2 3" id="KW-0975">Bacterial flagellum</keyword>
<dbReference type="InterPro" id="IPR001029">
    <property type="entry name" value="Flagellin_N"/>
</dbReference>
<organism evidence="6 7">
    <name type="scientific">Clostridium moniliforme</name>
    <dbReference type="NCBI Taxonomy" id="39489"/>
    <lineage>
        <taxon>Bacteria</taxon>
        <taxon>Bacillati</taxon>
        <taxon>Bacillota</taxon>
        <taxon>Clostridia</taxon>
        <taxon>Eubacteriales</taxon>
        <taxon>Clostridiaceae</taxon>
        <taxon>Clostridium</taxon>
    </lineage>
</organism>
<protein>
    <recommendedName>
        <fullName evidence="3">Flagellin</fullName>
    </recommendedName>
</protein>
<keyword evidence="6" id="KW-0966">Cell projection</keyword>
<name>A0ABS4F1D5_9CLOT</name>
<comment type="function">
    <text evidence="3">Flagellin is the subunit protein which polymerizes to form the filaments of bacterial flagella.</text>
</comment>
<evidence type="ECO:0000259" key="4">
    <source>
        <dbReference type="Pfam" id="PF00669"/>
    </source>
</evidence>
<feature type="domain" description="Flagellin C-terminal" evidence="5">
    <location>
        <begin position="222"/>
        <end position="303"/>
    </location>
</feature>
<dbReference type="Pfam" id="PF00700">
    <property type="entry name" value="Flagellin_C"/>
    <property type="match status" value="1"/>
</dbReference>
<dbReference type="PANTHER" id="PTHR42792:SF1">
    <property type="entry name" value="FLAGELLAR HOOK-ASSOCIATED PROTEIN 3"/>
    <property type="match status" value="1"/>
</dbReference>
<proteinExistence type="inferred from homology"/>
<dbReference type="Proteomes" id="UP000783390">
    <property type="component" value="Unassembled WGS sequence"/>
</dbReference>
<dbReference type="InterPro" id="IPR046358">
    <property type="entry name" value="Flagellin_C"/>
</dbReference>
<comment type="similarity">
    <text evidence="1 3">Belongs to the bacterial flagellin family.</text>
</comment>
<dbReference type="SUPFAM" id="SSF64518">
    <property type="entry name" value="Phase 1 flagellin"/>
    <property type="match status" value="1"/>
</dbReference>
<keyword evidence="6" id="KW-0969">Cilium</keyword>
<keyword evidence="6" id="KW-0282">Flagellum</keyword>
<dbReference type="Pfam" id="PF00669">
    <property type="entry name" value="Flagellin_N"/>
    <property type="match status" value="1"/>
</dbReference>
<keyword evidence="7" id="KW-1185">Reference proteome</keyword>
<evidence type="ECO:0000256" key="3">
    <source>
        <dbReference type="RuleBase" id="RU362073"/>
    </source>
</evidence>
<accession>A0ABS4F1D5</accession>
<reference evidence="6 7" key="1">
    <citation type="submission" date="2021-03" db="EMBL/GenBank/DDBJ databases">
        <title>Genomic Encyclopedia of Type Strains, Phase IV (KMG-IV): sequencing the most valuable type-strain genomes for metagenomic binning, comparative biology and taxonomic classification.</title>
        <authorList>
            <person name="Goeker M."/>
        </authorList>
    </citation>
    <scope>NUCLEOTIDE SEQUENCE [LARGE SCALE GENOMIC DNA]</scope>
    <source>
        <strain evidence="6 7">DSM 3984</strain>
    </source>
</reference>
<dbReference type="Gene3D" id="1.20.1330.10">
    <property type="entry name" value="f41 fragment of flagellin, N-terminal domain"/>
    <property type="match status" value="1"/>
</dbReference>
<dbReference type="PANTHER" id="PTHR42792">
    <property type="entry name" value="FLAGELLIN"/>
    <property type="match status" value="1"/>
</dbReference>
<gene>
    <name evidence="6" type="ORF">J2Z53_001625</name>
</gene>
<dbReference type="EMBL" id="JAGGJZ010000004">
    <property type="protein sequence ID" value="MBP1890041.1"/>
    <property type="molecule type" value="Genomic_DNA"/>
</dbReference>
<comment type="subcellular location">
    <subcellularLocation>
        <location evidence="3">Secreted</location>
    </subcellularLocation>
    <subcellularLocation>
        <location evidence="3">Bacterial flagellum</location>
    </subcellularLocation>
</comment>
<evidence type="ECO:0000313" key="7">
    <source>
        <dbReference type="Proteomes" id="UP000783390"/>
    </source>
</evidence>
<comment type="caution">
    <text evidence="6">The sequence shown here is derived from an EMBL/GenBank/DDBJ whole genome shotgun (WGS) entry which is preliminary data.</text>
</comment>
<dbReference type="RefSeq" id="WP_209796962.1">
    <property type="nucleotide sequence ID" value="NZ_JAGGJZ010000004.1"/>
</dbReference>
<dbReference type="InterPro" id="IPR001492">
    <property type="entry name" value="Flagellin"/>
</dbReference>
<feature type="domain" description="Flagellin N-terminal" evidence="4">
    <location>
        <begin position="3"/>
        <end position="137"/>
    </location>
</feature>
<evidence type="ECO:0000313" key="6">
    <source>
        <dbReference type="EMBL" id="MBP1890041.1"/>
    </source>
</evidence>
<sequence>MRITNNSIMSSYLRDVQNNLQNMDVINEKLNTEKQVNRISDDPFKTVKILNIQNEIQNTEKYNYNCDEITGWLDITDESLDRIANLSSDIKTKLTSISGAFGKNEIAAVRAEVNEKIKQIGESLNTTYAGKYIFGGQLTDDKPINTKVDENGVVSLTIANKDNGDLNKKLTSAISSGLNISYNLTVNEVTGGEEGLNLFEELSEALNGDTVDTEKIGKLSTKIDNYMNDILNNRSIVGARTNTIDKVKETNDENILSMKKNYSNMQDVDFSKEFIHLKEAQMVYMASLQVGAKLIQGTLLDYLR</sequence>